<comment type="caution">
    <text evidence="1">The sequence shown here is derived from an EMBL/GenBank/DDBJ whole genome shotgun (WGS) entry which is preliminary data.</text>
</comment>
<accession>A0AAW9JX82</accession>
<evidence type="ECO:0000313" key="2">
    <source>
        <dbReference type="Proteomes" id="UP001290462"/>
    </source>
</evidence>
<sequence>MEEIKNLIRQNPDKFKKNPLLSIVASMCGEEKKIQNTEENWYVVFKETIKLVAITTVEGVEHYFNQLNPTIAYLLINYIKILEFSDLELFMEHGIKLVDPENPTKYTKEQKEQDYQEMYDWLLENNRLTNELSLTLVIRYHALLNQLLIED</sequence>
<proteinExistence type="predicted"/>
<name>A0AAW9JX82_CARML</name>
<protein>
    <submittedName>
        <fullName evidence="1">Uncharacterized protein</fullName>
    </submittedName>
</protein>
<gene>
    <name evidence="1" type="ORF">RAK27_16465</name>
</gene>
<reference evidence="1" key="1">
    <citation type="submission" date="2023-08" db="EMBL/GenBank/DDBJ databases">
        <title>Genomic characterization of piscicolin 126 produced by Carnobacterium maltaromaticum CM22 strain isolated from salmon (Salmo salar).</title>
        <authorList>
            <person name="Gonzalez-Gragera E."/>
            <person name="Garcia-Lopez J.D."/>
            <person name="Teso-Perez C."/>
            <person name="Gimenez-Hernandez I."/>
            <person name="Peralta-Sanchez J.M."/>
            <person name="Valdivia E."/>
            <person name="Montalban-Lopez M."/>
            <person name="Martin-Platero A.M."/>
            <person name="Banos A."/>
            <person name="Martinez-Bueno M."/>
        </authorList>
    </citation>
    <scope>NUCLEOTIDE SEQUENCE</scope>
    <source>
        <strain evidence="1">CM22</strain>
    </source>
</reference>
<organism evidence="1 2">
    <name type="scientific">Carnobacterium maltaromaticum</name>
    <name type="common">Carnobacterium piscicola</name>
    <dbReference type="NCBI Taxonomy" id="2751"/>
    <lineage>
        <taxon>Bacteria</taxon>
        <taxon>Bacillati</taxon>
        <taxon>Bacillota</taxon>
        <taxon>Bacilli</taxon>
        <taxon>Lactobacillales</taxon>
        <taxon>Carnobacteriaceae</taxon>
        <taxon>Carnobacterium</taxon>
    </lineage>
</organism>
<dbReference type="RefSeq" id="WP_322809626.1">
    <property type="nucleotide sequence ID" value="NZ_JAVBVO010000005.1"/>
</dbReference>
<dbReference type="AlphaFoldDB" id="A0AAW9JX82"/>
<evidence type="ECO:0000313" key="1">
    <source>
        <dbReference type="EMBL" id="MDZ5760233.1"/>
    </source>
</evidence>
<dbReference type="EMBL" id="JAVBVO010000005">
    <property type="protein sequence ID" value="MDZ5760233.1"/>
    <property type="molecule type" value="Genomic_DNA"/>
</dbReference>
<dbReference type="Proteomes" id="UP001290462">
    <property type="component" value="Unassembled WGS sequence"/>
</dbReference>